<evidence type="ECO:0000256" key="4">
    <source>
        <dbReference type="ARBA" id="ARBA00022741"/>
    </source>
</evidence>
<proteinExistence type="inferred from homology"/>
<feature type="binding site" evidence="9">
    <location>
        <begin position="63"/>
        <end position="67"/>
    </location>
    <ligand>
        <name>GTP</name>
        <dbReference type="ChEBI" id="CHEBI:37565"/>
    </ligand>
</feature>
<dbReference type="NCBIfam" id="NF001591">
    <property type="entry name" value="PRK00393.1"/>
    <property type="match status" value="1"/>
</dbReference>
<keyword evidence="2 9" id="KW-0686">Riboflavin biosynthesis</keyword>
<dbReference type="GO" id="GO:0005829">
    <property type="term" value="C:cytosol"/>
    <property type="evidence" value="ECO:0007669"/>
    <property type="project" value="TreeGrafter"/>
</dbReference>
<reference evidence="12" key="1">
    <citation type="submission" date="2018-09" db="EMBL/GenBank/DDBJ databases">
        <authorList>
            <person name="Zhu H."/>
        </authorList>
    </citation>
    <scope>NUCLEOTIDE SEQUENCE [LARGE SCALE GENOMIC DNA]</scope>
    <source>
        <strain evidence="12">K1S02-23</strain>
    </source>
</reference>
<dbReference type="Proteomes" id="UP000266327">
    <property type="component" value="Unassembled WGS sequence"/>
</dbReference>
<evidence type="ECO:0000256" key="7">
    <source>
        <dbReference type="ARBA" id="ARBA00023134"/>
    </source>
</evidence>
<feature type="binding site" evidence="9">
    <location>
        <position position="79"/>
    </location>
    <ligand>
        <name>Zn(2+)</name>
        <dbReference type="ChEBI" id="CHEBI:29105"/>
        <note>catalytic</note>
    </ligand>
</feature>
<sequence length="215" mass="23415">MSSKPESPSDASIDAGIEFVASCELPTPWATFTLHGFIEHDTGKEHLALSLGTFDDGAPVLARVHSECLTGDALFSQRCDCGAQLETALQKIAEEGRGVLLYLRQEGRGIGLLNKIRAYRLQEQGADTVEANHQLGFGDDLRDYTLCKPMLQHMGIASLRLMTNNPRKVAALGKDGVPVESRIPLIVNRNRFNTRYLDTKAEKLGHLLAAADSVG</sequence>
<evidence type="ECO:0000259" key="10">
    <source>
        <dbReference type="Pfam" id="PF00925"/>
    </source>
</evidence>
<dbReference type="UniPathway" id="UPA00275">
    <property type="reaction ID" value="UER00400"/>
</dbReference>
<dbReference type="CDD" id="cd00641">
    <property type="entry name" value="GTP_cyclohydro2"/>
    <property type="match status" value="1"/>
</dbReference>
<keyword evidence="4 9" id="KW-0547">Nucleotide-binding</keyword>
<accession>A0A3A3FXU6</accession>
<evidence type="ECO:0000256" key="2">
    <source>
        <dbReference type="ARBA" id="ARBA00022619"/>
    </source>
</evidence>
<dbReference type="Gene3D" id="3.40.50.10990">
    <property type="entry name" value="GTP cyclohydrolase II"/>
    <property type="match status" value="1"/>
</dbReference>
<comment type="function">
    <text evidence="9">Catalyzes the conversion of GTP to 2,5-diamino-6-ribosylamino-4(3H)-pyrimidinone 5'-phosphate (DARP), formate and pyrophosphate.</text>
</comment>
<evidence type="ECO:0000256" key="1">
    <source>
        <dbReference type="ARBA" id="ARBA00004853"/>
    </source>
</evidence>
<feature type="binding site" evidence="9">
    <location>
        <position position="163"/>
    </location>
    <ligand>
        <name>GTP</name>
        <dbReference type="ChEBI" id="CHEBI:37565"/>
    </ligand>
</feature>
<dbReference type="PANTHER" id="PTHR21327:SF18">
    <property type="entry name" value="3,4-DIHYDROXY-2-BUTANONE 4-PHOSPHATE SYNTHASE"/>
    <property type="match status" value="1"/>
</dbReference>
<dbReference type="InterPro" id="IPR036144">
    <property type="entry name" value="RibA-like_sf"/>
</dbReference>
<comment type="caution">
    <text evidence="11">The sequence shown here is derived from an EMBL/GenBank/DDBJ whole genome shotgun (WGS) entry which is preliminary data.</text>
</comment>
<feature type="binding site" evidence="9">
    <location>
        <position position="128"/>
    </location>
    <ligand>
        <name>GTP</name>
        <dbReference type="ChEBI" id="CHEBI:37565"/>
    </ligand>
</feature>
<evidence type="ECO:0000256" key="3">
    <source>
        <dbReference type="ARBA" id="ARBA00022723"/>
    </source>
</evidence>
<evidence type="ECO:0000256" key="6">
    <source>
        <dbReference type="ARBA" id="ARBA00022833"/>
    </source>
</evidence>
<dbReference type="GO" id="GO:0003935">
    <property type="term" value="F:GTP cyclohydrolase II activity"/>
    <property type="evidence" value="ECO:0007669"/>
    <property type="project" value="UniProtKB-UniRule"/>
</dbReference>
<dbReference type="Pfam" id="PF00925">
    <property type="entry name" value="GTP_cyclohydro2"/>
    <property type="match status" value="1"/>
</dbReference>
<gene>
    <name evidence="9 11" type="primary">ribA</name>
    <name evidence="11" type="ORF">D3878_01665</name>
</gene>
<dbReference type="EC" id="3.5.4.25" evidence="9"/>
<feature type="binding site" evidence="9">
    <location>
        <position position="68"/>
    </location>
    <ligand>
        <name>Zn(2+)</name>
        <dbReference type="ChEBI" id="CHEBI:29105"/>
        <note>catalytic</note>
    </ligand>
</feature>
<evidence type="ECO:0000313" key="12">
    <source>
        <dbReference type="Proteomes" id="UP000266327"/>
    </source>
</evidence>
<keyword evidence="6 9" id="KW-0862">Zinc</keyword>
<dbReference type="SUPFAM" id="SSF142695">
    <property type="entry name" value="RibA-like"/>
    <property type="match status" value="1"/>
</dbReference>
<feature type="binding site" evidence="9">
    <location>
        <position position="81"/>
    </location>
    <ligand>
        <name>Zn(2+)</name>
        <dbReference type="ChEBI" id="CHEBI:29105"/>
        <note>catalytic</note>
    </ligand>
</feature>
<dbReference type="GO" id="GO:0005525">
    <property type="term" value="F:GTP binding"/>
    <property type="evidence" value="ECO:0007669"/>
    <property type="project" value="UniProtKB-KW"/>
</dbReference>
<keyword evidence="7 9" id="KW-0342">GTP-binding</keyword>
<dbReference type="GO" id="GO:0009231">
    <property type="term" value="P:riboflavin biosynthetic process"/>
    <property type="evidence" value="ECO:0007669"/>
    <property type="project" value="UniProtKB-UniRule"/>
</dbReference>
<dbReference type="GO" id="GO:0008270">
    <property type="term" value="F:zinc ion binding"/>
    <property type="evidence" value="ECO:0007669"/>
    <property type="project" value="UniProtKB-UniRule"/>
</dbReference>
<comment type="cofactor">
    <cofactor evidence="9">
        <name>Zn(2+)</name>
        <dbReference type="ChEBI" id="CHEBI:29105"/>
    </cofactor>
    <text evidence="9">Binds 1 zinc ion per subunit.</text>
</comment>
<dbReference type="InterPro" id="IPR032677">
    <property type="entry name" value="GTP_cyclohydro_II"/>
</dbReference>
<keyword evidence="3 9" id="KW-0479">Metal-binding</keyword>
<feature type="active site" description="Proton acceptor" evidence="9">
    <location>
        <position position="140"/>
    </location>
</feature>
<dbReference type="HAMAP" id="MF_00179">
    <property type="entry name" value="RibA"/>
    <property type="match status" value="1"/>
</dbReference>
<feature type="binding site" evidence="9">
    <location>
        <position position="168"/>
    </location>
    <ligand>
        <name>GTP</name>
        <dbReference type="ChEBI" id="CHEBI:37565"/>
    </ligand>
</feature>
<feature type="active site" description="Nucleophile" evidence="9">
    <location>
        <position position="142"/>
    </location>
</feature>
<dbReference type="NCBIfam" id="TIGR00505">
    <property type="entry name" value="ribA"/>
    <property type="match status" value="1"/>
</dbReference>
<dbReference type="InterPro" id="IPR000926">
    <property type="entry name" value="RibA"/>
</dbReference>
<dbReference type="PANTHER" id="PTHR21327">
    <property type="entry name" value="GTP CYCLOHYDROLASE II-RELATED"/>
    <property type="match status" value="1"/>
</dbReference>
<protein>
    <recommendedName>
        <fullName evidence="9">GTP cyclohydrolase-2</fullName>
        <ecNumber evidence="9">3.5.4.25</ecNumber>
    </recommendedName>
    <alternativeName>
        <fullName evidence="9">GTP cyclohydrolase II</fullName>
    </alternativeName>
</protein>
<feature type="domain" description="GTP cyclohydrolase II" evidence="10">
    <location>
        <begin position="20"/>
        <end position="184"/>
    </location>
</feature>
<evidence type="ECO:0000256" key="8">
    <source>
        <dbReference type="ARBA" id="ARBA00049295"/>
    </source>
</evidence>
<evidence type="ECO:0000313" key="11">
    <source>
        <dbReference type="EMBL" id="RJG00441.1"/>
    </source>
</evidence>
<dbReference type="FunFam" id="3.40.50.10990:FF:000002">
    <property type="entry name" value="GTP cyclohydrolase-2"/>
    <property type="match status" value="1"/>
</dbReference>
<feature type="binding site" evidence="9">
    <location>
        <begin position="106"/>
        <end position="108"/>
    </location>
    <ligand>
        <name>GTP</name>
        <dbReference type="ChEBI" id="CHEBI:37565"/>
    </ligand>
</feature>
<name>A0A3A3FXU6_9BURK</name>
<dbReference type="EMBL" id="QYUQ01000002">
    <property type="protein sequence ID" value="RJG00441.1"/>
    <property type="molecule type" value="Genomic_DNA"/>
</dbReference>
<feature type="binding site" evidence="9">
    <location>
        <position position="84"/>
    </location>
    <ligand>
        <name>GTP</name>
        <dbReference type="ChEBI" id="CHEBI:37565"/>
    </ligand>
</feature>
<evidence type="ECO:0000256" key="9">
    <source>
        <dbReference type="HAMAP-Rule" id="MF_00179"/>
    </source>
</evidence>
<dbReference type="OrthoDB" id="9793111at2"/>
<evidence type="ECO:0000256" key="5">
    <source>
        <dbReference type="ARBA" id="ARBA00022801"/>
    </source>
</evidence>
<comment type="pathway">
    <text evidence="1 9">Cofactor biosynthesis; riboflavin biosynthesis; 5-amino-6-(D-ribitylamino)uracil from GTP: step 1/4.</text>
</comment>
<organism evidence="11 12">
    <name type="scientific">Noviherbaspirillum sedimenti</name>
    <dbReference type="NCBI Taxonomy" id="2320865"/>
    <lineage>
        <taxon>Bacteria</taxon>
        <taxon>Pseudomonadati</taxon>
        <taxon>Pseudomonadota</taxon>
        <taxon>Betaproteobacteria</taxon>
        <taxon>Burkholderiales</taxon>
        <taxon>Oxalobacteraceae</taxon>
        <taxon>Noviherbaspirillum</taxon>
    </lineage>
</organism>
<keyword evidence="5 9" id="KW-0378">Hydrolase</keyword>
<dbReference type="AlphaFoldDB" id="A0A3A3FXU6"/>
<comment type="similarity">
    <text evidence="9">Belongs to the GTP cyclohydrolase II family.</text>
</comment>
<dbReference type="RefSeq" id="WP_119783895.1">
    <property type="nucleotide sequence ID" value="NZ_QYUQ01000002.1"/>
</dbReference>
<keyword evidence="12" id="KW-1185">Reference proteome</keyword>
<comment type="catalytic activity">
    <reaction evidence="8 9">
        <text>GTP + 4 H2O = 2,5-diamino-6-hydroxy-4-(5-phosphoribosylamino)-pyrimidine + formate + 2 phosphate + 3 H(+)</text>
        <dbReference type="Rhea" id="RHEA:23704"/>
        <dbReference type="ChEBI" id="CHEBI:15377"/>
        <dbReference type="ChEBI" id="CHEBI:15378"/>
        <dbReference type="ChEBI" id="CHEBI:15740"/>
        <dbReference type="ChEBI" id="CHEBI:37565"/>
        <dbReference type="ChEBI" id="CHEBI:43474"/>
        <dbReference type="ChEBI" id="CHEBI:58614"/>
        <dbReference type="EC" id="3.5.4.25"/>
    </reaction>
</comment>